<dbReference type="EMBL" id="CM039433">
    <property type="protein sequence ID" value="KAI4327663.1"/>
    <property type="molecule type" value="Genomic_DNA"/>
</dbReference>
<accession>A0ACB9MVB8</accession>
<comment type="caution">
    <text evidence="1">The sequence shown here is derived from an EMBL/GenBank/DDBJ whole genome shotgun (WGS) entry which is preliminary data.</text>
</comment>
<protein>
    <submittedName>
        <fullName evidence="1">Uncharacterized protein</fullName>
    </submittedName>
</protein>
<name>A0ACB9MVB8_BAUVA</name>
<evidence type="ECO:0000313" key="2">
    <source>
        <dbReference type="Proteomes" id="UP000828941"/>
    </source>
</evidence>
<reference evidence="1 2" key="1">
    <citation type="journal article" date="2022" name="DNA Res.">
        <title>Chromosomal-level genome assembly of the orchid tree Bauhinia variegata (Leguminosae; Cercidoideae) supports the allotetraploid origin hypothesis of Bauhinia.</title>
        <authorList>
            <person name="Zhong Y."/>
            <person name="Chen Y."/>
            <person name="Zheng D."/>
            <person name="Pang J."/>
            <person name="Liu Y."/>
            <person name="Luo S."/>
            <person name="Meng S."/>
            <person name="Qian L."/>
            <person name="Wei D."/>
            <person name="Dai S."/>
            <person name="Zhou R."/>
        </authorList>
    </citation>
    <scope>NUCLEOTIDE SEQUENCE [LARGE SCALE GENOMIC DNA]</scope>
    <source>
        <strain evidence="1">BV-YZ2020</strain>
    </source>
</reference>
<gene>
    <name evidence="1" type="ORF">L6164_020098</name>
</gene>
<evidence type="ECO:0000313" key="1">
    <source>
        <dbReference type="EMBL" id="KAI4327663.1"/>
    </source>
</evidence>
<proteinExistence type="predicted"/>
<sequence>MAGLFSLGGGGGRGSSNPEEEQHHHHQGHNPVTEIAPPESLFWYKNNEDVSSYRGFELWQQHEQLLPQAQARQFHHHPHPQQDLYSSAAALGVGPSRSSINVSDDQSSSRSGFMVMRSSGGISCQDCGNQAKKDCPHMRCRTCCKSRGFECQTHVKSTWVPAPKRRERQHQHQHQHQLAAMQQQEQQLQLGGDNSKRQRDNNPSSSALACTRLPTNPSSSEHGNLPSVLSSPADFRCVRVSSMDDPDEQYAYQTAVNIGGHVFRGILYDHGPDNNYMASEGSSGAVVGVQPLNLIAAAPSLPSGSGDAMVSSTGALVDPSSLYPAPLNTYMAGSGTQFFPHPRS</sequence>
<organism evidence="1 2">
    <name type="scientific">Bauhinia variegata</name>
    <name type="common">Purple orchid tree</name>
    <name type="synonym">Phanera variegata</name>
    <dbReference type="NCBI Taxonomy" id="167791"/>
    <lineage>
        <taxon>Eukaryota</taxon>
        <taxon>Viridiplantae</taxon>
        <taxon>Streptophyta</taxon>
        <taxon>Embryophyta</taxon>
        <taxon>Tracheophyta</taxon>
        <taxon>Spermatophyta</taxon>
        <taxon>Magnoliopsida</taxon>
        <taxon>eudicotyledons</taxon>
        <taxon>Gunneridae</taxon>
        <taxon>Pentapetalae</taxon>
        <taxon>rosids</taxon>
        <taxon>fabids</taxon>
        <taxon>Fabales</taxon>
        <taxon>Fabaceae</taxon>
        <taxon>Cercidoideae</taxon>
        <taxon>Cercideae</taxon>
        <taxon>Bauhiniinae</taxon>
        <taxon>Bauhinia</taxon>
    </lineage>
</organism>
<dbReference type="Proteomes" id="UP000828941">
    <property type="component" value="Chromosome 8"/>
</dbReference>
<keyword evidence="2" id="KW-1185">Reference proteome</keyword>